<dbReference type="InterPro" id="IPR008271">
    <property type="entry name" value="Ser/Thr_kinase_AS"/>
</dbReference>
<evidence type="ECO:0000256" key="16">
    <source>
        <dbReference type="PROSITE-ProRule" id="PRU10141"/>
    </source>
</evidence>
<comment type="subcellular location">
    <subcellularLocation>
        <location evidence="1">Cell projection</location>
        <location evidence="1">Dendrite</location>
    </subcellularLocation>
    <subcellularLocation>
        <location evidence="2">Cytoplasm</location>
    </subcellularLocation>
</comment>
<evidence type="ECO:0000256" key="3">
    <source>
        <dbReference type="ARBA" id="ARBA00006234"/>
    </source>
</evidence>
<keyword evidence="6 17" id="KW-0723">Serine/threonine-protein kinase</keyword>
<dbReference type="PROSITE" id="PS00107">
    <property type="entry name" value="PROTEIN_KINASE_ATP"/>
    <property type="match status" value="1"/>
</dbReference>
<keyword evidence="8 16" id="KW-0547">Nucleotide-binding</keyword>
<dbReference type="Pfam" id="PF00069">
    <property type="entry name" value="Pkinase"/>
    <property type="match status" value="1"/>
</dbReference>
<evidence type="ECO:0000256" key="10">
    <source>
        <dbReference type="ARBA" id="ARBA00022840"/>
    </source>
</evidence>
<dbReference type="PROSITE" id="PS00108">
    <property type="entry name" value="PROTEIN_KINASE_ST"/>
    <property type="match status" value="1"/>
</dbReference>
<comment type="similarity">
    <text evidence="3">Belongs to the protein kinase superfamily. CAMK Ser/Thr protein kinase family. SNF1 subfamily.</text>
</comment>
<dbReference type="EC" id="2.7.11.1" evidence="4"/>
<dbReference type="FunFam" id="3.30.200.20:FF:000003">
    <property type="entry name" value="Non-specific serine/threonine protein kinase"/>
    <property type="match status" value="1"/>
</dbReference>
<evidence type="ECO:0000259" key="20">
    <source>
        <dbReference type="PROSITE" id="PS50030"/>
    </source>
</evidence>
<gene>
    <name evidence="21" type="ORF">DNTS_027884</name>
</gene>
<dbReference type="Proteomes" id="UP000316079">
    <property type="component" value="Unassembled WGS sequence"/>
</dbReference>
<feature type="compositionally biased region" description="Basic and acidic residues" evidence="18">
    <location>
        <begin position="44"/>
        <end position="60"/>
    </location>
</feature>
<feature type="compositionally biased region" description="Low complexity" evidence="18">
    <location>
        <begin position="61"/>
        <end position="70"/>
    </location>
</feature>
<dbReference type="PANTHER" id="PTHR24346">
    <property type="entry name" value="MAP/MICROTUBULE AFFINITY-REGULATING KINASE"/>
    <property type="match status" value="1"/>
</dbReference>
<dbReference type="PROSITE" id="PS50030">
    <property type="entry name" value="UBA"/>
    <property type="match status" value="1"/>
</dbReference>
<dbReference type="GO" id="GO:0050321">
    <property type="term" value="F:tau-protein kinase activity"/>
    <property type="evidence" value="ECO:0007669"/>
    <property type="project" value="TreeGrafter"/>
</dbReference>
<evidence type="ECO:0000256" key="2">
    <source>
        <dbReference type="ARBA" id="ARBA00004496"/>
    </source>
</evidence>
<keyword evidence="9" id="KW-0418">Kinase</keyword>
<dbReference type="InterPro" id="IPR015940">
    <property type="entry name" value="UBA"/>
</dbReference>
<dbReference type="SMART" id="SM00220">
    <property type="entry name" value="S_TKc"/>
    <property type="match status" value="1"/>
</dbReference>
<feature type="binding site" evidence="16">
    <location>
        <position position="117"/>
    </location>
    <ligand>
        <name>ATP</name>
        <dbReference type="ChEBI" id="CHEBI:30616"/>
    </ligand>
</feature>
<feature type="domain" description="UBA" evidence="20">
    <location>
        <begin position="358"/>
        <end position="397"/>
    </location>
</feature>
<dbReference type="EMBL" id="SRMA01024909">
    <property type="protein sequence ID" value="TRY99934.1"/>
    <property type="molecule type" value="Genomic_DNA"/>
</dbReference>
<dbReference type="InterPro" id="IPR000719">
    <property type="entry name" value="Prot_kinase_dom"/>
</dbReference>
<dbReference type="GO" id="GO:0035556">
    <property type="term" value="P:intracellular signal transduction"/>
    <property type="evidence" value="ECO:0007669"/>
    <property type="project" value="TreeGrafter"/>
</dbReference>
<evidence type="ECO:0000256" key="4">
    <source>
        <dbReference type="ARBA" id="ARBA00012513"/>
    </source>
</evidence>
<keyword evidence="10 16" id="KW-0067">ATP-binding</keyword>
<dbReference type="InterPro" id="IPR049508">
    <property type="entry name" value="MARK1-4_cat"/>
</dbReference>
<comment type="catalytic activity">
    <reaction evidence="12">
        <text>L-seryl-[protein] + ATP = O-phospho-L-seryl-[protein] + ADP + H(+)</text>
        <dbReference type="Rhea" id="RHEA:17989"/>
        <dbReference type="Rhea" id="RHEA-COMP:9863"/>
        <dbReference type="Rhea" id="RHEA-COMP:11604"/>
        <dbReference type="ChEBI" id="CHEBI:15378"/>
        <dbReference type="ChEBI" id="CHEBI:29999"/>
        <dbReference type="ChEBI" id="CHEBI:30616"/>
        <dbReference type="ChEBI" id="CHEBI:83421"/>
        <dbReference type="ChEBI" id="CHEBI:456216"/>
        <dbReference type="EC" id="2.7.11.1"/>
    </reaction>
</comment>
<dbReference type="InterPro" id="IPR017441">
    <property type="entry name" value="Protein_kinase_ATP_BS"/>
</dbReference>
<dbReference type="CDD" id="cd14407">
    <property type="entry name" value="UBA_MARK3_4"/>
    <property type="match status" value="1"/>
</dbReference>
<dbReference type="Gene3D" id="1.10.8.10">
    <property type="entry name" value="DNA helicase RuvA subunit, C-terminal domain"/>
    <property type="match status" value="1"/>
</dbReference>
<dbReference type="GO" id="GO:0005886">
    <property type="term" value="C:plasma membrane"/>
    <property type="evidence" value="ECO:0007669"/>
    <property type="project" value="TreeGrafter"/>
</dbReference>
<feature type="domain" description="Protein kinase" evidence="19">
    <location>
        <begin position="88"/>
        <end position="339"/>
    </location>
</feature>
<dbReference type="PANTHER" id="PTHR24346:SF98">
    <property type="entry name" value="NON-SPECIFIC SERINE_THREONINE PROTEIN KINASE"/>
    <property type="match status" value="1"/>
</dbReference>
<proteinExistence type="inferred from homology"/>
<dbReference type="GO" id="GO:0005737">
    <property type="term" value="C:cytoplasm"/>
    <property type="evidence" value="ECO:0007669"/>
    <property type="project" value="UniProtKB-SubCell"/>
</dbReference>
<organism evidence="21 22">
    <name type="scientific">Danionella cerebrum</name>
    <dbReference type="NCBI Taxonomy" id="2873325"/>
    <lineage>
        <taxon>Eukaryota</taxon>
        <taxon>Metazoa</taxon>
        <taxon>Chordata</taxon>
        <taxon>Craniata</taxon>
        <taxon>Vertebrata</taxon>
        <taxon>Euteleostomi</taxon>
        <taxon>Actinopterygii</taxon>
        <taxon>Neopterygii</taxon>
        <taxon>Teleostei</taxon>
        <taxon>Ostariophysi</taxon>
        <taxon>Cypriniformes</taxon>
        <taxon>Danionidae</taxon>
        <taxon>Danioninae</taxon>
        <taxon>Danionella</taxon>
    </lineage>
</organism>
<name>A0A553RCL5_9TELE</name>
<keyword evidence="7" id="KW-0808">Transferase</keyword>
<dbReference type="SUPFAM" id="SSF56112">
    <property type="entry name" value="Protein kinase-like (PK-like)"/>
    <property type="match status" value="1"/>
</dbReference>
<dbReference type="FunFam" id="1.10.510.10:FF:001032">
    <property type="entry name" value="KP78b, isoform A"/>
    <property type="match status" value="1"/>
</dbReference>
<sequence length="431" mass="48847">TVITPATTNSALAAANEVEQPLLSSLPPAARGAKLQSLWKADVEVEEHPHTSHTDGRNEVASRSGRSGARCRNSIASSADEQPHIGNYRLLKTIGKGNFAKVKLARHILTGREVAIKIIDKTQLNPTSLQKLFREVRIMKILNHPNIVKLFEVIETDKTLYLVMEYASGGEVFDYLVAHGRMKEKEARAKFRQIVSAVQYCHQKHIVHRDLKAENLLLDADMNIKIADFGFSNEFTIGNKLDTFCGSPPYAAPELFQGKKYDGPEVDVWSLGVILYTLVSGSLPFDGQNLKELRERVLRGKYRIPFYMSTDCENLLKRFLVLNPIKRGTLEQIMKDRWINAGCEEDELKPFTEPELDISDQKRIDIMVGMGYSRDEIHESLTRMKYDEITATYLLLGRKSTEVRESTDLASKRRIFKVSVIGFKDLFEKKS</sequence>
<dbReference type="GO" id="GO:0000226">
    <property type="term" value="P:microtubule cytoskeleton organization"/>
    <property type="evidence" value="ECO:0007669"/>
    <property type="project" value="TreeGrafter"/>
</dbReference>
<evidence type="ECO:0000256" key="15">
    <source>
        <dbReference type="ARBA" id="ARBA00071529"/>
    </source>
</evidence>
<accession>A0A553RCL5</accession>
<evidence type="ECO:0000256" key="1">
    <source>
        <dbReference type="ARBA" id="ARBA00004279"/>
    </source>
</evidence>
<evidence type="ECO:0000256" key="18">
    <source>
        <dbReference type="SAM" id="MobiDB-lite"/>
    </source>
</evidence>
<comment type="caution">
    <text evidence="21">The sequence shown here is derived from an EMBL/GenBank/DDBJ whole genome shotgun (WGS) entry which is preliminary data.</text>
</comment>
<dbReference type="Gene3D" id="1.10.510.10">
    <property type="entry name" value="Transferase(Phosphotransferase) domain 1"/>
    <property type="match status" value="1"/>
</dbReference>
<comment type="subunit">
    <text evidence="14">Interacts with MAPT/TAU. Interacts with DLG5 (via coiled-coil domain). Interacts with STK3/MST2 and STK4/MST1 in the presence of DLG5. Interacts with YWHAB, YWHAG, YWHAQ and YWHAZ. Interacts with PKP2 (via N-terminus). Interacts with CDC25C. Interacts with KSR1.</text>
</comment>
<evidence type="ECO:0000256" key="8">
    <source>
        <dbReference type="ARBA" id="ARBA00022741"/>
    </source>
</evidence>
<evidence type="ECO:0000313" key="22">
    <source>
        <dbReference type="Proteomes" id="UP000316079"/>
    </source>
</evidence>
<evidence type="ECO:0000256" key="6">
    <source>
        <dbReference type="ARBA" id="ARBA00022527"/>
    </source>
</evidence>
<dbReference type="GO" id="GO:0005524">
    <property type="term" value="F:ATP binding"/>
    <property type="evidence" value="ECO:0007669"/>
    <property type="project" value="UniProtKB-UniRule"/>
</dbReference>
<dbReference type="OrthoDB" id="193931at2759"/>
<dbReference type="Gene3D" id="3.30.200.20">
    <property type="entry name" value="Phosphorylase Kinase, domain 1"/>
    <property type="match status" value="1"/>
</dbReference>
<evidence type="ECO:0000256" key="17">
    <source>
        <dbReference type="RuleBase" id="RU000304"/>
    </source>
</evidence>
<keyword evidence="22" id="KW-1185">Reference proteome</keyword>
<evidence type="ECO:0000256" key="9">
    <source>
        <dbReference type="ARBA" id="ARBA00022777"/>
    </source>
</evidence>
<evidence type="ECO:0000256" key="5">
    <source>
        <dbReference type="ARBA" id="ARBA00022490"/>
    </source>
</evidence>
<dbReference type="SMART" id="SM00165">
    <property type="entry name" value="UBA"/>
    <property type="match status" value="1"/>
</dbReference>
<dbReference type="Pfam" id="PF00627">
    <property type="entry name" value="UBA"/>
    <property type="match status" value="1"/>
</dbReference>
<evidence type="ECO:0000256" key="14">
    <source>
        <dbReference type="ARBA" id="ARBA00063680"/>
    </source>
</evidence>
<evidence type="ECO:0000256" key="12">
    <source>
        <dbReference type="ARBA" id="ARBA00048679"/>
    </source>
</evidence>
<reference evidence="21 22" key="1">
    <citation type="journal article" date="2019" name="Sci. Data">
        <title>Hybrid genome assembly and annotation of Danionella translucida.</title>
        <authorList>
            <person name="Kadobianskyi M."/>
            <person name="Schulze L."/>
            <person name="Schuelke M."/>
            <person name="Judkewitz B."/>
        </authorList>
    </citation>
    <scope>NUCLEOTIDE SEQUENCE [LARGE SCALE GENOMIC DNA]</scope>
    <source>
        <strain evidence="21 22">Bolton</strain>
    </source>
</reference>
<dbReference type="FunFam" id="1.10.8.10:FF:000005">
    <property type="entry name" value="Non-specific serine/threonine protein kinase"/>
    <property type="match status" value="1"/>
</dbReference>
<dbReference type="InterPro" id="IPR011009">
    <property type="entry name" value="Kinase-like_dom_sf"/>
</dbReference>
<keyword evidence="5" id="KW-0963">Cytoplasm</keyword>
<feature type="non-terminal residue" evidence="21">
    <location>
        <position position="1"/>
    </location>
</feature>
<dbReference type="GO" id="GO:0030425">
    <property type="term" value="C:dendrite"/>
    <property type="evidence" value="ECO:0007669"/>
    <property type="project" value="UniProtKB-SubCell"/>
</dbReference>
<comment type="catalytic activity">
    <reaction evidence="11">
        <text>L-threonyl-[protein] + ATP = O-phospho-L-threonyl-[protein] + ADP + H(+)</text>
        <dbReference type="Rhea" id="RHEA:46608"/>
        <dbReference type="Rhea" id="RHEA-COMP:11060"/>
        <dbReference type="Rhea" id="RHEA-COMP:11605"/>
        <dbReference type="ChEBI" id="CHEBI:15378"/>
        <dbReference type="ChEBI" id="CHEBI:30013"/>
        <dbReference type="ChEBI" id="CHEBI:30616"/>
        <dbReference type="ChEBI" id="CHEBI:61977"/>
        <dbReference type="ChEBI" id="CHEBI:456216"/>
        <dbReference type="EC" id="2.7.11.1"/>
    </reaction>
</comment>
<protein>
    <recommendedName>
        <fullName evidence="15">MAP/microtubule affinity-regulating kinase 3</fullName>
        <ecNumber evidence="4">2.7.11.1</ecNumber>
    </recommendedName>
</protein>
<evidence type="ECO:0000256" key="7">
    <source>
        <dbReference type="ARBA" id="ARBA00022679"/>
    </source>
</evidence>
<dbReference type="AlphaFoldDB" id="A0A553RCL5"/>
<evidence type="ECO:0000313" key="21">
    <source>
        <dbReference type="EMBL" id="TRY99934.1"/>
    </source>
</evidence>
<dbReference type="PROSITE" id="PS50011">
    <property type="entry name" value="PROTEIN_KINASE_DOM"/>
    <property type="match status" value="1"/>
</dbReference>
<dbReference type="STRING" id="623744.A0A553RCL5"/>
<feature type="non-terminal residue" evidence="21">
    <location>
        <position position="431"/>
    </location>
</feature>
<dbReference type="CDD" id="cd14072">
    <property type="entry name" value="STKc_MARK"/>
    <property type="match status" value="1"/>
</dbReference>
<feature type="region of interest" description="Disordered" evidence="18">
    <location>
        <begin position="44"/>
        <end position="78"/>
    </location>
</feature>
<evidence type="ECO:0000256" key="11">
    <source>
        <dbReference type="ARBA" id="ARBA00047899"/>
    </source>
</evidence>
<evidence type="ECO:0000256" key="13">
    <source>
        <dbReference type="ARBA" id="ARBA00054424"/>
    </source>
</evidence>
<evidence type="ECO:0000259" key="19">
    <source>
        <dbReference type="PROSITE" id="PS50011"/>
    </source>
</evidence>
<comment type="function">
    <text evidence="13">Serine/threonine-protein kinase. Involved in the specific phosphorylation of microtubule-associated proteins for MAP2 and MAP4. Phosphorylates the microtubule-associated protein MAPT/TAU. Phosphorylates CDC25C on 'Ser-216'. Regulates localization and activity of some histone deacetylases by mediating phosphorylation of HDAC7, promoting subsequent interaction between HDAC7 and 14-3-3 and export from the nucleus. Regulates localization and activity of MITF by mediating its phosphorylation, promoting subsequent interaction between MITF and 14-3-3 and retention in the cytosol. Negatively regulates the Hippo signaling pathway and antagonizes the phosphorylation of LATS1. Cooperates with DLG5 to inhibit the kinase activity of STK3/MST2 toward LATS1. Phosphorylates PKP2 and KSR1.</text>
</comment>